<dbReference type="PANTHER" id="PTHR10357">
    <property type="entry name" value="ALPHA-AMYLASE FAMILY MEMBER"/>
    <property type="match status" value="1"/>
</dbReference>
<dbReference type="Gene3D" id="3.20.20.80">
    <property type="entry name" value="Glycosidases"/>
    <property type="match status" value="1"/>
</dbReference>
<dbReference type="EMBL" id="HBUF01364418">
    <property type="protein sequence ID" value="CAG6722764.1"/>
    <property type="molecule type" value="Transcribed_RNA"/>
</dbReference>
<dbReference type="EMBL" id="HBUF01307712">
    <property type="protein sequence ID" value="CAG6692533.1"/>
    <property type="molecule type" value="Transcribed_RNA"/>
</dbReference>
<dbReference type="GO" id="GO:0005975">
    <property type="term" value="P:carbohydrate metabolic process"/>
    <property type="evidence" value="ECO:0007669"/>
    <property type="project" value="InterPro"/>
</dbReference>
<dbReference type="EMBL" id="HBUF01029259">
    <property type="protein sequence ID" value="CAG6614057.1"/>
    <property type="molecule type" value="Transcribed_RNA"/>
</dbReference>
<dbReference type="PANTHER" id="PTHR10357:SF225">
    <property type="entry name" value="MALTASE 1-LIKE PROTEIN"/>
    <property type="match status" value="1"/>
</dbReference>
<accession>A0A8D8TPV6</accession>
<dbReference type="EMBL" id="HBUF01545472">
    <property type="protein sequence ID" value="CAG6756765.1"/>
    <property type="molecule type" value="Transcribed_RNA"/>
</dbReference>
<dbReference type="InterPro" id="IPR017853">
    <property type="entry name" value="GH"/>
</dbReference>
<proteinExistence type="predicted"/>
<evidence type="ECO:0000256" key="1">
    <source>
        <dbReference type="SAM" id="Phobius"/>
    </source>
</evidence>
<dbReference type="AlphaFoldDB" id="A0A8D8TPV6"/>
<sequence>MNFHPDSTSIIDLDFKMSSALAPPSPDAEARSICPLLATPSPTLEIEHPLAAHQLAAQVSDADDIVILDTTLPEFKMNNDVQSITRSLTLANMQNGDNGSVCSGLHLDQNTGSTSDNLLNSNVYYNLNCEENERMKARNIIQYLNKKQNYSFVYWNWPLIRRTCLCSMFSFMIVVLCTVVVMIMTQPKNCDPNDTWRRSAMVYEIFPASFQDSNNDGLGDLHGIGERIPYLKYLGVSIVRLNSIFMSTHYPDDFRNVDTLFRIDPTLGNLDDLKQLVDRIHSNNMSIILDLPILPPSYRIDQPSEWGRNHPNDTESVEEVLKYWLDQKIDGFYIKGVEQMQDDHDFTQKLALWRSIVDHYDSKILIASYHLVDDVSSKYGPSSTRMESIKATFDLIDFRVHNLDNMTVEANRLTAAYDLMDEHWILWSLSNNDKQRISTMNTSAAGVLLTFMLPGIPNVFYGEEIGLQNVQIRNSMEEHMEQRHLFQFSPMYWGHYEDHTSGLNDFTSLTVVPWMAQAPVTNVDKFETVRAGFELRSHTPNIYMNGFCRKISFMKNFNVRYSDKSIIVVERIYPRKNPYLFVGNFGREYRILDLSRMFSEGRVLIRVSRRQLFEEFNFHSIHLYPGEAYVIKLSQ</sequence>
<dbReference type="EMBL" id="HBUF01545474">
    <property type="protein sequence ID" value="CAG6756767.1"/>
    <property type="molecule type" value="Transcribed_RNA"/>
</dbReference>
<dbReference type="EMBL" id="HBUF01029257">
    <property type="protein sequence ID" value="CAG6614055.1"/>
    <property type="molecule type" value="Transcribed_RNA"/>
</dbReference>
<organism evidence="3">
    <name type="scientific">Cacopsylla melanoneura</name>
    <dbReference type="NCBI Taxonomy" id="428564"/>
    <lineage>
        <taxon>Eukaryota</taxon>
        <taxon>Metazoa</taxon>
        <taxon>Ecdysozoa</taxon>
        <taxon>Arthropoda</taxon>
        <taxon>Hexapoda</taxon>
        <taxon>Insecta</taxon>
        <taxon>Pterygota</taxon>
        <taxon>Neoptera</taxon>
        <taxon>Paraneoptera</taxon>
        <taxon>Hemiptera</taxon>
        <taxon>Sternorrhyncha</taxon>
        <taxon>Psylloidea</taxon>
        <taxon>Psyllidae</taxon>
        <taxon>Psyllinae</taxon>
        <taxon>Cacopsylla</taxon>
    </lineage>
</organism>
<dbReference type="InterPro" id="IPR006047">
    <property type="entry name" value="GH13_cat_dom"/>
</dbReference>
<dbReference type="EMBL" id="HBUF01029258">
    <property type="protein sequence ID" value="CAG6614056.1"/>
    <property type="molecule type" value="Transcribed_RNA"/>
</dbReference>
<evidence type="ECO:0000313" key="3">
    <source>
        <dbReference type="EMBL" id="CAG6692545.1"/>
    </source>
</evidence>
<reference evidence="3" key="1">
    <citation type="submission" date="2021-05" db="EMBL/GenBank/DDBJ databases">
        <authorList>
            <person name="Alioto T."/>
            <person name="Alioto T."/>
            <person name="Gomez Garrido J."/>
        </authorList>
    </citation>
    <scope>NUCLEOTIDE SEQUENCE</scope>
</reference>
<keyword evidence="1" id="KW-0472">Membrane</keyword>
<keyword evidence="1" id="KW-1133">Transmembrane helix</keyword>
<keyword evidence="1" id="KW-0812">Transmembrane</keyword>
<dbReference type="EMBL" id="HBUF01307713">
    <property type="protein sequence ID" value="CAG6692537.1"/>
    <property type="molecule type" value="Transcribed_RNA"/>
</dbReference>
<name>A0A8D8TPV6_9HEMI</name>
<feature type="transmembrane region" description="Helical" evidence="1">
    <location>
        <begin position="164"/>
        <end position="184"/>
    </location>
</feature>
<dbReference type="SUPFAM" id="SSF51445">
    <property type="entry name" value="(Trans)glycosidases"/>
    <property type="match status" value="1"/>
</dbReference>
<dbReference type="SMART" id="SM00642">
    <property type="entry name" value="Aamy"/>
    <property type="match status" value="1"/>
</dbReference>
<protein>
    <submittedName>
        <fullName evidence="3">Alpha-amylase 3</fullName>
    </submittedName>
</protein>
<dbReference type="EMBL" id="HBUF01307714">
    <property type="protein sequence ID" value="CAG6692541.1"/>
    <property type="molecule type" value="Transcribed_RNA"/>
</dbReference>
<dbReference type="Pfam" id="PF00128">
    <property type="entry name" value="Alpha-amylase"/>
    <property type="match status" value="2"/>
</dbReference>
<evidence type="ECO:0000259" key="2">
    <source>
        <dbReference type="SMART" id="SM00642"/>
    </source>
</evidence>
<feature type="domain" description="Glycosyl hydrolase family 13 catalytic" evidence="2">
    <location>
        <begin position="204"/>
        <end position="507"/>
    </location>
</feature>
<dbReference type="EMBL" id="HBUF01307715">
    <property type="protein sequence ID" value="CAG6692545.1"/>
    <property type="molecule type" value="Transcribed_RNA"/>
</dbReference>